<dbReference type="InterPro" id="IPR027408">
    <property type="entry name" value="PNPase/RNase_PH_dom_sf"/>
</dbReference>
<feature type="region of interest" description="Disordered" evidence="4">
    <location>
        <begin position="1"/>
        <end position="42"/>
    </location>
</feature>
<evidence type="ECO:0000256" key="2">
    <source>
        <dbReference type="ARBA" id="ARBA00022448"/>
    </source>
</evidence>
<name>A0A0D9X3U8_9ORYZ</name>
<dbReference type="InterPro" id="IPR026854">
    <property type="entry name" value="VPS13_N"/>
</dbReference>
<dbReference type="InterPro" id="IPR009543">
    <property type="entry name" value="VPS13_VAB"/>
</dbReference>
<organism evidence="9 10">
    <name type="scientific">Leersia perrieri</name>
    <dbReference type="NCBI Taxonomy" id="77586"/>
    <lineage>
        <taxon>Eukaryota</taxon>
        <taxon>Viridiplantae</taxon>
        <taxon>Streptophyta</taxon>
        <taxon>Embryophyta</taxon>
        <taxon>Tracheophyta</taxon>
        <taxon>Spermatophyta</taxon>
        <taxon>Magnoliopsida</taxon>
        <taxon>Liliopsida</taxon>
        <taxon>Poales</taxon>
        <taxon>Poaceae</taxon>
        <taxon>BOP clade</taxon>
        <taxon>Oryzoideae</taxon>
        <taxon>Oryzeae</taxon>
        <taxon>Oryzinae</taxon>
        <taxon>Leersia</taxon>
    </lineage>
</organism>
<evidence type="ECO:0000259" key="7">
    <source>
        <dbReference type="Pfam" id="PF12624"/>
    </source>
</evidence>
<dbReference type="Proteomes" id="UP000032180">
    <property type="component" value="Chromosome 8"/>
</dbReference>
<feature type="domain" description="Chorein N-terminal" evidence="7">
    <location>
        <begin position="244"/>
        <end position="571"/>
    </location>
</feature>
<dbReference type="GO" id="GO:0006623">
    <property type="term" value="P:protein targeting to vacuole"/>
    <property type="evidence" value="ECO:0007669"/>
    <property type="project" value="TreeGrafter"/>
</dbReference>
<evidence type="ECO:0000259" key="6">
    <source>
        <dbReference type="Pfam" id="PF03725"/>
    </source>
</evidence>
<dbReference type="CDD" id="cd11371">
    <property type="entry name" value="RNase_PH_MTR3"/>
    <property type="match status" value="1"/>
</dbReference>
<dbReference type="Pfam" id="PF01138">
    <property type="entry name" value="RNase_PH"/>
    <property type="match status" value="1"/>
</dbReference>
<dbReference type="Gene3D" id="3.30.230.70">
    <property type="entry name" value="GHMP Kinase, N-terminal domain"/>
    <property type="match status" value="1"/>
</dbReference>
<accession>A0A0D9X3U8</accession>
<dbReference type="Pfam" id="PF12624">
    <property type="entry name" value="VPS13_N"/>
    <property type="match status" value="1"/>
</dbReference>
<protein>
    <submittedName>
        <fullName evidence="9">Uncharacterized protein</fullName>
    </submittedName>
</protein>
<evidence type="ECO:0000256" key="3">
    <source>
        <dbReference type="ARBA" id="ARBA00023055"/>
    </source>
</evidence>
<dbReference type="Gramene" id="LPERR08G01470.1">
    <property type="protein sequence ID" value="LPERR08G01470.1"/>
    <property type="gene ID" value="LPERR08G01470"/>
</dbReference>
<dbReference type="STRING" id="77586.A0A0D9X3U8"/>
<dbReference type="SUPFAM" id="SSF54211">
    <property type="entry name" value="Ribosomal protein S5 domain 2-like"/>
    <property type="match status" value="1"/>
</dbReference>
<sequence>MSAAAATGTYSPAAAAGEKRRERKEELRRHLAEDADWPRADGRSFHDCRPAFMQTGPTTAASGSAYAEFGKTKVIVSVFGPRESKKAMMYSDNGRLNCNVTYTTFATPIRGQGTDNKEYSSMLHKALEGAVMLHTFPKTTVDVFALVLESGGSDLPIIISCASLALADAGIMMYDLVTSVSVSCFGKNIIIDPTSDEEAWQDGSLTVAYMPARKEITQLTLTGEWSDGKITNAVELCMDACKEIILVNVELILEAFDYLQLPFALKKGRIGKLSVRIPWKTLGWGAIIIAIEDWSSYSLDKRELDGKLAKLKAIELAKISRRITDNQTGQSLLSYILAKILDNIQVSIRNVHITYADNYKDQGSFIFGLEFSSLSIQTDPKKQSFAMSLMTMSRQDEVNKTVEISDVGIYCHNLDEQRDPCDIGALTETNFSFSHRLAHPRDNYLINPFNVTIFVLANKAEKLDGAPQYNITVELTALILLADEIQVQQILNLCDYFSICALRTKYGRYRPSQNSLSKRHKGWQRMWWHYAQKSVLADVRRRLRKTSWSYLGQRLDCRHKYVNLYRMKLELLQKGQEALVKSTKDNFSSPGSPRTDEQSAGAGQGWLKWLSRGMLGAGGTADTNSFADVSDDIIKKQLAKWKFGTKLVDAKFSGLGVECKIWDDSTAILAWLDSLEITNPLNENKVLLAEKCSTGDGLGAPVISVQVDFPKSNHNSEASTRVVVQELSAIYEPEFIYNLLHIYDLFSSFQFQHDRVLSSLNCFDNFGARLLSKLKYVSANRKKHLWDLRIHHFVVRLPSQNYGTEELIMVFEAGDVSMKSKDTVKDTSRTQENNSFLDHMLKTLPINFSDDLLIGFKLDDLYNHFEVNLTGIEVKVLMPDGHDIASTLVKLEASIVFGLCIFLDEPVLKQLEVAFIVPFADIYFSQTMYSAFVNLCFSVEKTNLIRNNTSDDTKSEPKKPTLNMFASLKLAKLNLRVGLEGHHDGSSNITVCVRDVDTRYAIQESLDIWVVAKMIQITSNNMEESNSRVLCQSGNYKSNTCVNLTECPESSTSDACLELHYRTHKDNDQTHHVYQLNLNDVDLHVIPSVFGQIRMFLKTLDAVCPDGANVVPSELDLDSMKFGAANAKFPKFALSNFCGVDGTLFAGLSVDHFPFVRTNFIPGHNSECLVTQGAQVSEISCSKSKCNGTSDLNCCCAQGLPSNSLCKIEHSNCSSISTKNSKNASLTVLDVSLISVRTHFHESCGILATLTVPESIATLSLSDATSWDFLLSAKDIMLASSWTSPSVDELLWGRSSHGNANVLNIRVKKDFPAPSTEVCIGVQNVCCILPSKLLAMFIGFFLLDDWNPLAEEHHSVENHSLESSGESLDSMAYIFEICDCVVVFPVENQDFFGVKLGVPYFFGEFISNGSSAEFANRIPKEFFSSECMVLSRVDVISLSAVKASISLLFPDDEANFILKLGENMPSRIQSLVEKLDADLYFMNGMEAVFSVTDELISVGKASKLYKGNTLQFLEERILNEESPDPNDPINVTVSVNDLAIFFCHSKDKGLALEKIANANMKFDVSAVLVGEKPEHIDMDIVSLSLQSSDSNTLVSIISDGPLSPVFIKFAKHDGRDEISASIPSFEIWLYLVDWDIIINHFHSYIRNEECSSPVAHSAALPCSSDSAMSSFPETDCGSLDDSKLLVTCENIAGVVHVPFWQKTENGASNLMPGTSGSCTMQDTTQHIADDFQSPKPKDCKFITLIFNSKHFVVSLGDSRMNFRCDLDRMKIILEMIQGDKGTSVPFIHISKAKAAGYIHQPEGHLQHLSVDLQAEYMDVGFSHQIFSFCHSMEMKLPVSSSSSSSAALFYSMTFKAGLRKGSLLLNDGRWGSHGPVIETLVKNLSVQFSQMSDQIEVSASVDLLINYNNIDKVMWEPFIEPSKFQLNVLRKCANNALDISPSTEVRLNSSDQLNLNISEPLIEAVLRLGQMITNSLNPVSESGLREDPGILRFSDDVHTRRYAPYILSNDTSLPFKFKVYRGAVNSDDIDSFSVVDENSVPAGYAVPIYVEEALDEFFFQHREARSSEHLIEKRMGAVSHYMISVEFDGTSGSSKPMSMDLVGIYFFDVNFSSSKKPISEESWEAFASNRKGSHDDGLIVPVVLDVSLHNYSKLIRVYSTVKLYNATSMPLELRFDIPFGVSSKVLGPILPDREFPLPVHLSEAGQIRWHPVSFASIFFVDPSNDLGITFHVQDYRSLAIKFPRVESFSSAAKLNGSKFSLTETVTFYSNELNCPLNVTLEKAMDAHSGARELYLSVPFLLYNCTDLLLTVTESSYERNGSTLVIPSSFELNGKTRHMHGKNGLSLVSEVPPKQSFANKIPELNFMDGCSSCSNSTVANNSKNAPNECNKEAKAYMFAPSGHTPATELLVKLNASLPNSGTETTRRDWSSPFLLVPASGSMNATIPQSSSSGAFLVAATSIPVSTELFGRTRAIAFQPRELLVSIRFDGPGWQWSGSFFPDRLGDVQLKMRNSASGLSNMIRVEVQHADIDVHSNKIAGRSNSKSGTILILLSDDKTGFVPYRVDNFSMEKLRIYQQKCESIETIVYPYTSCEYAWDEPCYPHRLTVEVPGERSLGTYSLDILNDDVHMSLPLTPEKAERKFCISVHAEGAIKVLSVIDSNCHNMDKREGNLLGSRDPKEADQKQEFELNYSDVFRIHLPFVGMSLISSLSQELLFASAKDTTIVAMQSLDQQRIMIEMQSMQIDNQFSDSPYPVMLSFDGSQKGKHMNFFKSRDTKLRSPNENSSQEPILRLAAAKWRSNDAPFVSYQCINMSVTPFHLELEERLVFSMIDFFRSVSARIHLGQLDRSFDLNILDGATNIFGEYERISKRVSGKTQSSYMVEAQQNQLLPSVIPVGAPWQQIHLLARKQKKVYVELFELTPIKLTFSFTSTPWLNRNEGGSDPNTTFNNSTAIQRGLMALIDVEGVQVHLGEIVVENLMASWQSIQDILVRHYSRQLLHEVYKVFGSAGVIGNPMGFARNVGFGLKDFISASRKGILQSPVELLNGIAQGSKTLIGSTVYAVSSATSHFSKTAYKGLVAFTYDEQAASKMDERERQLSLHGEGVLNGFLEGLTGLLQSPIRGAEKHGLPGVISGIAMGTAGLVARPMASILEATGRTAQSIRNRSNPYESNRLRSPQFVGVPPDPQWVIETEMSLKSIVHLDRAQEVVNIVGSNGETSPRDKGGSIRNRAASSTFIPLFHFSVEMPNIEDAEGTLQVLLALIEKGKARRWDKNIIHRSNIY</sequence>
<dbReference type="InterPro" id="IPR015847">
    <property type="entry name" value="ExoRNase_PH_dom2"/>
</dbReference>
<reference evidence="9" key="3">
    <citation type="submission" date="2015-04" db="UniProtKB">
        <authorList>
            <consortium name="EnsemblPlants"/>
        </authorList>
    </citation>
    <scope>IDENTIFICATION</scope>
</reference>
<comment type="similarity">
    <text evidence="1">Belongs to the VPS13 family.</text>
</comment>
<dbReference type="Pfam" id="PF25036">
    <property type="entry name" value="VPS13_VAB"/>
    <property type="match status" value="1"/>
</dbReference>
<dbReference type="InterPro" id="IPR036345">
    <property type="entry name" value="ExoRNase_PH_dom2_sf"/>
</dbReference>
<keyword evidence="10" id="KW-1185">Reference proteome</keyword>
<dbReference type="InterPro" id="IPR026847">
    <property type="entry name" value="VPS13"/>
</dbReference>
<evidence type="ECO:0000256" key="1">
    <source>
        <dbReference type="ARBA" id="ARBA00006545"/>
    </source>
</evidence>
<evidence type="ECO:0000259" key="8">
    <source>
        <dbReference type="Pfam" id="PF25036"/>
    </source>
</evidence>
<keyword evidence="2" id="KW-0813">Transport</keyword>
<feature type="compositionally biased region" description="Low complexity" evidence="4">
    <location>
        <begin position="1"/>
        <end position="16"/>
    </location>
</feature>
<reference evidence="10" key="2">
    <citation type="submission" date="2013-12" db="EMBL/GenBank/DDBJ databases">
        <authorList>
            <person name="Yu Y."/>
            <person name="Lee S."/>
            <person name="de Baynast K."/>
            <person name="Wissotski M."/>
            <person name="Liu L."/>
            <person name="Talag J."/>
            <person name="Goicoechea J."/>
            <person name="Angelova A."/>
            <person name="Jetty R."/>
            <person name="Kudrna D."/>
            <person name="Golser W."/>
            <person name="Rivera L."/>
            <person name="Zhang J."/>
            <person name="Wing R."/>
        </authorList>
    </citation>
    <scope>NUCLEOTIDE SEQUENCE</scope>
</reference>
<dbReference type="InterPro" id="IPR020568">
    <property type="entry name" value="Ribosomal_Su5_D2-typ_SF"/>
</dbReference>
<dbReference type="PANTHER" id="PTHR16166:SF143">
    <property type="entry name" value="PROTEIN SORTING-ASSOCIATED PROTEIN, PUTATIVE (DUF1162)-RELATED"/>
    <property type="match status" value="1"/>
</dbReference>
<evidence type="ECO:0000313" key="9">
    <source>
        <dbReference type="EnsemblPlants" id="LPERR08G01470.1"/>
    </source>
</evidence>
<dbReference type="EnsemblPlants" id="LPERR08G01470.1">
    <property type="protein sequence ID" value="LPERR08G01470.1"/>
    <property type="gene ID" value="LPERR08G01470"/>
</dbReference>
<feature type="compositionally biased region" description="Basic and acidic residues" evidence="4">
    <location>
        <begin position="17"/>
        <end position="42"/>
    </location>
</feature>
<feature type="domain" description="Exoribonuclease phosphorolytic" evidence="6">
    <location>
        <begin position="175"/>
        <end position="236"/>
    </location>
</feature>
<evidence type="ECO:0000313" key="10">
    <source>
        <dbReference type="Proteomes" id="UP000032180"/>
    </source>
</evidence>
<dbReference type="GO" id="GO:0045053">
    <property type="term" value="P:protein retention in Golgi apparatus"/>
    <property type="evidence" value="ECO:0007669"/>
    <property type="project" value="TreeGrafter"/>
</dbReference>
<dbReference type="HOGENOM" id="CLU_000440_0_0_1"/>
<dbReference type="InterPro" id="IPR001247">
    <property type="entry name" value="ExoRNase_PH_dom1"/>
</dbReference>
<dbReference type="PANTHER" id="PTHR16166">
    <property type="entry name" value="VACUOLAR PROTEIN SORTING-ASSOCIATED PROTEIN VPS13"/>
    <property type="match status" value="1"/>
</dbReference>
<reference evidence="9 10" key="1">
    <citation type="submission" date="2012-08" db="EMBL/GenBank/DDBJ databases">
        <title>Oryza genome evolution.</title>
        <authorList>
            <person name="Wing R.A."/>
        </authorList>
    </citation>
    <scope>NUCLEOTIDE SEQUENCE</scope>
</reference>
<dbReference type="SUPFAM" id="SSF55666">
    <property type="entry name" value="Ribonuclease PH domain 2-like"/>
    <property type="match status" value="1"/>
</dbReference>
<dbReference type="GO" id="GO:0006869">
    <property type="term" value="P:lipid transport"/>
    <property type="evidence" value="ECO:0007669"/>
    <property type="project" value="UniProtKB-KW"/>
</dbReference>
<proteinExistence type="inferred from homology"/>
<evidence type="ECO:0000256" key="4">
    <source>
        <dbReference type="SAM" id="MobiDB-lite"/>
    </source>
</evidence>
<evidence type="ECO:0000259" key="5">
    <source>
        <dbReference type="Pfam" id="PF01138"/>
    </source>
</evidence>
<feature type="domain" description="Vacuolar protein sorting-associated protein 13 VPS13 adaptor binding" evidence="8">
    <location>
        <begin position="2480"/>
        <end position="2600"/>
    </location>
</feature>
<dbReference type="Pfam" id="PF03725">
    <property type="entry name" value="RNase_PH_C"/>
    <property type="match status" value="1"/>
</dbReference>
<feature type="domain" description="Exoribonuclease phosphorolytic" evidence="5">
    <location>
        <begin position="48"/>
        <end position="171"/>
    </location>
</feature>
<dbReference type="eggNOG" id="KOG1809">
    <property type="taxonomic scope" value="Eukaryota"/>
</dbReference>
<dbReference type="FunFam" id="3.30.230.70:FF:000015">
    <property type="entry name" value="Exosome complex component RRP41-like"/>
    <property type="match status" value="1"/>
</dbReference>
<keyword evidence="3" id="KW-0445">Lipid transport</keyword>